<evidence type="ECO:0000313" key="1">
    <source>
        <dbReference type="EMBL" id="SQI60653.1"/>
    </source>
</evidence>
<dbReference type="STRING" id="1348624.GCA_001591545_01920"/>
<accession>A0A2X4WC76</accession>
<organism evidence="1 2">
    <name type="scientific">Lederbergia lenta</name>
    <name type="common">Bacillus lentus</name>
    <dbReference type="NCBI Taxonomy" id="1467"/>
    <lineage>
        <taxon>Bacteria</taxon>
        <taxon>Bacillati</taxon>
        <taxon>Bacillota</taxon>
        <taxon>Bacilli</taxon>
        <taxon>Bacillales</taxon>
        <taxon>Bacillaceae</taxon>
        <taxon>Lederbergia</taxon>
    </lineage>
</organism>
<dbReference type="AlphaFoldDB" id="A0A2X4WC76"/>
<proteinExistence type="predicted"/>
<protein>
    <submittedName>
        <fullName evidence="1">Uncharacterized protein</fullName>
    </submittedName>
</protein>
<name>A0A2X4WC76_LEDLE</name>
<reference evidence="1 2" key="1">
    <citation type="submission" date="2018-06" db="EMBL/GenBank/DDBJ databases">
        <authorList>
            <consortium name="Pathogen Informatics"/>
            <person name="Doyle S."/>
        </authorList>
    </citation>
    <scope>NUCLEOTIDE SEQUENCE [LARGE SCALE GENOMIC DNA]</scope>
    <source>
        <strain evidence="1 2">NCTC4824</strain>
    </source>
</reference>
<dbReference type="KEGG" id="blen:NCTC4824_02872"/>
<gene>
    <name evidence="1" type="ORF">NCTC4824_02872</name>
</gene>
<dbReference type="RefSeq" id="WP_066140243.1">
    <property type="nucleotide sequence ID" value="NZ_CBCSGM010000001.1"/>
</dbReference>
<keyword evidence="2" id="KW-1185">Reference proteome</keyword>
<dbReference type="EMBL" id="LS483476">
    <property type="protein sequence ID" value="SQI60653.1"/>
    <property type="molecule type" value="Genomic_DNA"/>
</dbReference>
<sequence>MKKSLKEILAPMSKAEKMKYIWHYYRFHMLGALLLIIIVAVSVNSINNKKDTLMNVMIVGELINTEKVSEIKQSLNEELLSKAEQDSAEISVQEITYSLNDMNPQMQAGLQKMAAELSAGYVDILLVEKSFFDDMNKDGQLLDLQDLYGNQPLPIGEEHKYFAEDNGVITGINVTAIKQFEEVIFDENIVMCVPANTKNEEFITRYLQYVFKK</sequence>
<dbReference type="Proteomes" id="UP000249134">
    <property type="component" value="Chromosome 1"/>
</dbReference>
<evidence type="ECO:0000313" key="2">
    <source>
        <dbReference type="Proteomes" id="UP000249134"/>
    </source>
</evidence>